<dbReference type="PROSITE" id="PS50928">
    <property type="entry name" value="ABC_TM1"/>
    <property type="match status" value="1"/>
</dbReference>
<evidence type="ECO:0000256" key="2">
    <source>
        <dbReference type="ARBA" id="ARBA00022448"/>
    </source>
</evidence>
<evidence type="ECO:0000313" key="10">
    <source>
        <dbReference type="Proteomes" id="UP000006443"/>
    </source>
</evidence>
<dbReference type="InterPro" id="IPR050366">
    <property type="entry name" value="BP-dependent_transpt_permease"/>
</dbReference>
<feature type="transmembrane region" description="Helical" evidence="7">
    <location>
        <begin position="76"/>
        <end position="100"/>
    </location>
</feature>
<evidence type="ECO:0000259" key="8">
    <source>
        <dbReference type="PROSITE" id="PS50928"/>
    </source>
</evidence>
<comment type="subcellular location">
    <subcellularLocation>
        <location evidence="1 7">Cell membrane</location>
        <topology evidence="1 7">Multi-pass membrane protein</topology>
    </subcellularLocation>
</comment>
<dbReference type="AlphaFoldDB" id="C0GIS5"/>
<dbReference type="RefSeq" id="WP_008517712.1">
    <property type="nucleotide sequence ID" value="NZ_ACJM01000013.1"/>
</dbReference>
<comment type="caution">
    <text evidence="9">The sequence shown here is derived from an EMBL/GenBank/DDBJ whole genome shotgun (WGS) entry which is preliminary data.</text>
</comment>
<dbReference type="GO" id="GO:0055085">
    <property type="term" value="P:transmembrane transport"/>
    <property type="evidence" value="ECO:0007669"/>
    <property type="project" value="InterPro"/>
</dbReference>
<keyword evidence="6 7" id="KW-0472">Membrane</keyword>
<dbReference type="InterPro" id="IPR035906">
    <property type="entry name" value="MetI-like_sf"/>
</dbReference>
<keyword evidence="2 7" id="KW-0813">Transport</keyword>
<evidence type="ECO:0000256" key="1">
    <source>
        <dbReference type="ARBA" id="ARBA00004651"/>
    </source>
</evidence>
<dbReference type="InterPro" id="IPR025966">
    <property type="entry name" value="OppC_N"/>
</dbReference>
<evidence type="ECO:0000256" key="3">
    <source>
        <dbReference type="ARBA" id="ARBA00022475"/>
    </source>
</evidence>
<proteinExistence type="inferred from homology"/>
<feature type="transmembrane region" description="Helical" evidence="7">
    <location>
        <begin position="107"/>
        <end position="128"/>
    </location>
</feature>
<feature type="domain" description="ABC transmembrane type-1" evidence="8">
    <location>
        <begin position="72"/>
        <end position="261"/>
    </location>
</feature>
<keyword evidence="10" id="KW-1185">Reference proteome</keyword>
<feature type="transmembrane region" description="Helical" evidence="7">
    <location>
        <begin position="239"/>
        <end position="259"/>
    </location>
</feature>
<keyword evidence="3" id="KW-1003">Cell membrane</keyword>
<accession>C0GIS5</accession>
<dbReference type="OrthoDB" id="9797852at2"/>
<comment type="similarity">
    <text evidence="7">Belongs to the binding-protein-dependent transport system permease family.</text>
</comment>
<dbReference type="PANTHER" id="PTHR43386:SF1">
    <property type="entry name" value="D,D-DIPEPTIDE TRANSPORT SYSTEM PERMEASE PROTEIN DDPC-RELATED"/>
    <property type="match status" value="1"/>
</dbReference>
<evidence type="ECO:0000256" key="6">
    <source>
        <dbReference type="ARBA" id="ARBA00023136"/>
    </source>
</evidence>
<evidence type="ECO:0000313" key="9">
    <source>
        <dbReference type="EMBL" id="EEG76739.1"/>
    </source>
</evidence>
<evidence type="ECO:0000256" key="7">
    <source>
        <dbReference type="RuleBase" id="RU363032"/>
    </source>
</evidence>
<keyword evidence="5 7" id="KW-1133">Transmembrane helix</keyword>
<dbReference type="Proteomes" id="UP000006443">
    <property type="component" value="Unassembled WGS sequence"/>
</dbReference>
<dbReference type="eggNOG" id="COG1173">
    <property type="taxonomic scope" value="Bacteria"/>
</dbReference>
<dbReference type="EMBL" id="ACJM01000013">
    <property type="protein sequence ID" value="EEG76739.1"/>
    <property type="molecule type" value="Genomic_DNA"/>
</dbReference>
<evidence type="ECO:0000256" key="5">
    <source>
        <dbReference type="ARBA" id="ARBA00022989"/>
    </source>
</evidence>
<dbReference type="CDD" id="cd06261">
    <property type="entry name" value="TM_PBP2"/>
    <property type="match status" value="1"/>
</dbReference>
<evidence type="ECO:0000256" key="4">
    <source>
        <dbReference type="ARBA" id="ARBA00022692"/>
    </source>
</evidence>
<name>C0GIS5_DETAL</name>
<sequence length="280" mass="30620">MRPHKKSGIVELVMGLTIVALLCLLAVFAPVITAHDPYVTDADNWLRSPDEVHIFGTDRLGRDVFSRVLYGARVSLAVGILATFLSVTVGTILGGAAGYLGGIVDRLIMRFTDIVLVFPTLLLILTLVAIFEPALWLVILVIGGTGWPGVARLVRGEIMRLLEADFTASARLLGATHLRILFVHLLPNAFGPILVAATLCVPAAIMTEAGLGYFGLGIQPPVPTWGNMMRDAQLYLRHAWWYATFPGLFIFITVFAFQLTGEGLRKRYNPRAAKRRDARA</sequence>
<dbReference type="Pfam" id="PF12911">
    <property type="entry name" value="OppC_N"/>
    <property type="match status" value="1"/>
</dbReference>
<organism evidence="9 10">
    <name type="scientific">Dethiobacter alkaliphilus AHT 1</name>
    <dbReference type="NCBI Taxonomy" id="555088"/>
    <lineage>
        <taxon>Bacteria</taxon>
        <taxon>Bacillati</taxon>
        <taxon>Bacillota</taxon>
        <taxon>Dethiobacteria</taxon>
        <taxon>Dethiobacterales</taxon>
        <taxon>Dethiobacteraceae</taxon>
        <taxon>Dethiobacter</taxon>
    </lineage>
</organism>
<gene>
    <name evidence="9" type="ORF">DealDRAFT_2384</name>
</gene>
<protein>
    <submittedName>
        <fullName evidence="9">Binding-protein-dependent transport systems inner membrane component</fullName>
    </submittedName>
</protein>
<reference evidence="9 10" key="1">
    <citation type="submission" date="2009-02" db="EMBL/GenBank/DDBJ databases">
        <title>Sequencing of the draft genome and assembly of Dethiobacter alkaliphilus AHT 1.</title>
        <authorList>
            <consortium name="US DOE Joint Genome Institute (JGI-PGF)"/>
            <person name="Lucas S."/>
            <person name="Copeland A."/>
            <person name="Lapidus A."/>
            <person name="Glavina del Rio T."/>
            <person name="Dalin E."/>
            <person name="Tice H."/>
            <person name="Bruce D."/>
            <person name="Goodwin L."/>
            <person name="Pitluck S."/>
            <person name="Larimer F."/>
            <person name="Land M.L."/>
            <person name="Hauser L."/>
            <person name="Muyzer G."/>
        </authorList>
    </citation>
    <scope>NUCLEOTIDE SEQUENCE [LARGE SCALE GENOMIC DNA]</scope>
    <source>
        <strain evidence="9 10">AHT 1</strain>
    </source>
</reference>
<feature type="transmembrane region" description="Helical" evidence="7">
    <location>
        <begin position="193"/>
        <end position="218"/>
    </location>
</feature>
<feature type="transmembrane region" description="Helical" evidence="7">
    <location>
        <begin position="12"/>
        <end position="32"/>
    </location>
</feature>
<dbReference type="PANTHER" id="PTHR43386">
    <property type="entry name" value="OLIGOPEPTIDE TRANSPORT SYSTEM PERMEASE PROTEIN APPC"/>
    <property type="match status" value="1"/>
</dbReference>
<keyword evidence="4 7" id="KW-0812">Transmembrane</keyword>
<dbReference type="SUPFAM" id="SSF161098">
    <property type="entry name" value="MetI-like"/>
    <property type="match status" value="1"/>
</dbReference>
<dbReference type="STRING" id="555088.DealDRAFT_2384"/>
<dbReference type="Pfam" id="PF00528">
    <property type="entry name" value="BPD_transp_1"/>
    <property type="match status" value="1"/>
</dbReference>
<dbReference type="InterPro" id="IPR000515">
    <property type="entry name" value="MetI-like"/>
</dbReference>
<dbReference type="Gene3D" id="1.10.3720.10">
    <property type="entry name" value="MetI-like"/>
    <property type="match status" value="1"/>
</dbReference>
<feature type="transmembrane region" description="Helical" evidence="7">
    <location>
        <begin position="134"/>
        <end position="154"/>
    </location>
</feature>
<dbReference type="GO" id="GO:0005886">
    <property type="term" value="C:plasma membrane"/>
    <property type="evidence" value="ECO:0007669"/>
    <property type="project" value="UniProtKB-SubCell"/>
</dbReference>